<dbReference type="GO" id="GO:0009451">
    <property type="term" value="P:RNA modification"/>
    <property type="evidence" value="ECO:0007669"/>
    <property type="project" value="InterPro"/>
</dbReference>
<evidence type="ECO:0000313" key="4">
    <source>
        <dbReference type="Proteomes" id="UP000243459"/>
    </source>
</evidence>
<gene>
    <name evidence="3" type="ORF">A4U43_C05F27300</name>
</gene>
<keyword evidence="4" id="KW-1185">Reference proteome</keyword>
<evidence type="ECO:0000256" key="1">
    <source>
        <dbReference type="ARBA" id="ARBA00022737"/>
    </source>
</evidence>
<protein>
    <recommendedName>
        <fullName evidence="5">Late embryogenesis abundant protein LEA-2 subgroup domain-containing protein</fullName>
    </recommendedName>
</protein>
<accession>A0A5P1EVA7</accession>
<feature type="repeat" description="PPR" evidence="2">
    <location>
        <begin position="437"/>
        <end position="471"/>
    </location>
</feature>
<dbReference type="NCBIfam" id="TIGR00756">
    <property type="entry name" value="PPR"/>
    <property type="match status" value="5"/>
</dbReference>
<dbReference type="Gramene" id="ONK69842">
    <property type="protein sequence ID" value="ONK69842"/>
    <property type="gene ID" value="A4U43_C05F27300"/>
</dbReference>
<dbReference type="AlphaFoldDB" id="A0A5P1EVA7"/>
<dbReference type="Proteomes" id="UP000243459">
    <property type="component" value="Chromosome 5"/>
</dbReference>
<dbReference type="PANTHER" id="PTHR24015">
    <property type="entry name" value="OS07G0578800 PROTEIN-RELATED"/>
    <property type="match status" value="1"/>
</dbReference>
<reference evidence="4" key="1">
    <citation type="journal article" date="2017" name="Nat. Commun.">
        <title>The asparagus genome sheds light on the origin and evolution of a young Y chromosome.</title>
        <authorList>
            <person name="Harkess A."/>
            <person name="Zhou J."/>
            <person name="Xu C."/>
            <person name="Bowers J.E."/>
            <person name="Van der Hulst R."/>
            <person name="Ayyampalayam S."/>
            <person name="Mercati F."/>
            <person name="Riccardi P."/>
            <person name="McKain M.R."/>
            <person name="Kakrana A."/>
            <person name="Tang H."/>
            <person name="Ray J."/>
            <person name="Groenendijk J."/>
            <person name="Arikit S."/>
            <person name="Mathioni S.M."/>
            <person name="Nakano M."/>
            <person name="Shan H."/>
            <person name="Telgmann-Rauber A."/>
            <person name="Kanno A."/>
            <person name="Yue Z."/>
            <person name="Chen H."/>
            <person name="Li W."/>
            <person name="Chen Y."/>
            <person name="Xu X."/>
            <person name="Zhang Y."/>
            <person name="Luo S."/>
            <person name="Chen H."/>
            <person name="Gao J."/>
            <person name="Mao Z."/>
            <person name="Pires J.C."/>
            <person name="Luo M."/>
            <person name="Kudrna D."/>
            <person name="Wing R.A."/>
            <person name="Meyers B.C."/>
            <person name="Yi K."/>
            <person name="Kong H."/>
            <person name="Lavrijsen P."/>
            <person name="Sunseri F."/>
            <person name="Falavigna A."/>
            <person name="Ye Y."/>
            <person name="Leebens-Mack J.H."/>
            <person name="Chen G."/>
        </authorList>
    </citation>
    <scope>NUCLEOTIDE SEQUENCE [LARGE SCALE GENOMIC DNA]</scope>
    <source>
        <strain evidence="4">cv. DH0086</strain>
    </source>
</reference>
<dbReference type="FunFam" id="1.25.40.10:FF:000436">
    <property type="entry name" value="Pentatricopeptide repeat-containing protein At5g39350 family"/>
    <property type="match status" value="1"/>
</dbReference>
<dbReference type="Pfam" id="PF13041">
    <property type="entry name" value="PPR_2"/>
    <property type="match status" value="3"/>
</dbReference>
<dbReference type="Pfam" id="PF20431">
    <property type="entry name" value="E_motif"/>
    <property type="match status" value="1"/>
</dbReference>
<feature type="repeat" description="PPR" evidence="2">
    <location>
        <begin position="538"/>
        <end position="572"/>
    </location>
</feature>
<dbReference type="Pfam" id="PF01535">
    <property type="entry name" value="PPR"/>
    <property type="match status" value="5"/>
</dbReference>
<dbReference type="FunFam" id="1.25.40.10:FF:000090">
    <property type="entry name" value="Pentatricopeptide repeat-containing protein, chloroplastic"/>
    <property type="match status" value="1"/>
</dbReference>
<keyword evidence="1" id="KW-0677">Repeat</keyword>
<dbReference type="OMA" id="WSFIELH"/>
<feature type="repeat" description="PPR" evidence="2">
    <location>
        <begin position="233"/>
        <end position="267"/>
    </location>
</feature>
<dbReference type="Gene3D" id="1.25.40.10">
    <property type="entry name" value="Tetratricopeptide repeat domain"/>
    <property type="match status" value="6"/>
</dbReference>
<evidence type="ECO:0000313" key="3">
    <source>
        <dbReference type="EMBL" id="ONK69842.1"/>
    </source>
</evidence>
<sequence length="895" mass="99130">MSIRREKGDHNVQGVRTVTSVLSPSQSHIEKSCRCVMEKRIHDQSKPAPSHLSSPHLRRRLLSLPPSPHPHSFPPLLKLAATLNLIPLGLSLHQLSIALKLASDPYISSSLLNFYSKTHRILDASNVFNTMPDRNIVPWSSIIAAYSLSGDPNTAFSMCNRMLYEGIRPNSVTLIGFLSGLSKLDQLECVHGCAVRFGFDKDLVLANSMVNVYGKLERLDLARLLFDEMDCKDVVSWNSMIVGYSRVGEVRECASLFKEMRVKGECPDHQTYGSLLSSIGNHGEGLNRLGKSIHALVINSGLQFDTQIETGLISFYLKFGNHKYAFLIFENAADRDVVLWTAMISGLVQNDGADKALVVFQRMLKSGVMPATTTVASVLSACAQLSLLLVGASIHCFIIRRRLSMDIAAKNSLITMYAKCGHLTQSYLIFEKMDEKDLVSWNAIVSGYAQNGHLEEAFDLFTRMRLVFQRPDTITVASLLQSCASLGALMHGRLLHAFMFRHELKNCISLDTSLVDMYSKCGDLKTAQKCFDLMPEQDLVSWSAIIGGYGSHGMGKDALEMYSDFLKLGIVPNDVMYMSILSACNHSGLVSQGLTIFKSIKDFGTVPRIEHCACVIDLLCKAKRVEEAIKFIRTMPIKPNADVLGIVLDACRLNGYNNLAEVIAKEIVELRPESAGNYVQLAHSYAAMSQWDGVGDVWATMRHLGLRKAPGWSFVELNGVVVTFFADSSSNPRFEVSNFNLSTSYLSSDFNVSVSVRNPHKRWSVDYANVQAAVLYSTGTVDEAVLDTNAFVIAHTSMFPFSQRGRDVTDLKVRLGTVGFYAADGDRIRSSDGEVRFGVRVSSRVRFKLMEAWKTRPRALKVYCDDIRVRLKNSTVAGAGSMAGPARGCRVFYDN</sequence>
<dbReference type="InterPro" id="IPR046848">
    <property type="entry name" value="E_motif"/>
</dbReference>
<dbReference type="EMBL" id="CM007385">
    <property type="protein sequence ID" value="ONK69842.1"/>
    <property type="molecule type" value="Genomic_DNA"/>
</dbReference>
<organism evidence="3 4">
    <name type="scientific">Asparagus officinalis</name>
    <name type="common">Garden asparagus</name>
    <dbReference type="NCBI Taxonomy" id="4686"/>
    <lineage>
        <taxon>Eukaryota</taxon>
        <taxon>Viridiplantae</taxon>
        <taxon>Streptophyta</taxon>
        <taxon>Embryophyta</taxon>
        <taxon>Tracheophyta</taxon>
        <taxon>Spermatophyta</taxon>
        <taxon>Magnoliopsida</taxon>
        <taxon>Liliopsida</taxon>
        <taxon>Asparagales</taxon>
        <taxon>Asparagaceae</taxon>
        <taxon>Asparagoideae</taxon>
        <taxon>Asparagus</taxon>
    </lineage>
</organism>
<dbReference type="InterPro" id="IPR011990">
    <property type="entry name" value="TPR-like_helical_dom_sf"/>
</dbReference>
<dbReference type="FunFam" id="1.25.40.10:FF:000396">
    <property type="entry name" value="Pentatricopeptide repeat-containing protein At2g36730"/>
    <property type="match status" value="1"/>
</dbReference>
<dbReference type="PANTHER" id="PTHR24015:SF1903">
    <property type="entry name" value="OS05G0305300 PROTEIN"/>
    <property type="match status" value="1"/>
</dbReference>
<evidence type="ECO:0000256" key="2">
    <source>
        <dbReference type="PROSITE-ProRule" id="PRU00708"/>
    </source>
</evidence>
<dbReference type="FunFam" id="1.25.40.10:FF:000351">
    <property type="entry name" value="Pentatricopeptide repeat-containing protein"/>
    <property type="match status" value="1"/>
</dbReference>
<dbReference type="GO" id="GO:0003723">
    <property type="term" value="F:RNA binding"/>
    <property type="evidence" value="ECO:0007669"/>
    <property type="project" value="InterPro"/>
</dbReference>
<dbReference type="InterPro" id="IPR002885">
    <property type="entry name" value="PPR_rpt"/>
</dbReference>
<dbReference type="PROSITE" id="PS51375">
    <property type="entry name" value="PPR"/>
    <property type="match status" value="6"/>
</dbReference>
<evidence type="ECO:0008006" key="5">
    <source>
        <dbReference type="Google" id="ProtNLM"/>
    </source>
</evidence>
<name>A0A5P1EVA7_ASPOF</name>
<feature type="repeat" description="PPR" evidence="2">
    <location>
        <begin position="135"/>
        <end position="169"/>
    </location>
</feature>
<feature type="repeat" description="PPR" evidence="2">
    <location>
        <begin position="573"/>
        <end position="607"/>
    </location>
</feature>
<dbReference type="InterPro" id="IPR046960">
    <property type="entry name" value="PPR_At4g14850-like_plant"/>
</dbReference>
<proteinExistence type="predicted"/>
<feature type="repeat" description="PPR" evidence="2">
    <location>
        <begin position="336"/>
        <end position="370"/>
    </location>
</feature>